<feature type="domain" description="PTS EIIA type-2" evidence="15">
    <location>
        <begin position="542"/>
        <end position="686"/>
    </location>
</feature>
<evidence type="ECO:0000256" key="11">
    <source>
        <dbReference type="ARBA" id="ARBA00023065"/>
    </source>
</evidence>
<feature type="transmembrane region" description="Helical" evidence="14">
    <location>
        <begin position="173"/>
        <end position="199"/>
    </location>
</feature>
<feature type="transmembrane region" description="Helical" evidence="14">
    <location>
        <begin position="108"/>
        <end position="131"/>
    </location>
</feature>
<keyword evidence="5" id="KW-0762">Sugar transport</keyword>
<dbReference type="Pfam" id="PF00999">
    <property type="entry name" value="Na_H_Exchanger"/>
    <property type="match status" value="1"/>
</dbReference>
<protein>
    <submittedName>
        <fullName evidence="16">Cation:proton antiporter</fullName>
    </submittedName>
</protein>
<dbReference type="SUPFAM" id="SSF55804">
    <property type="entry name" value="Phoshotransferase/anion transport protein"/>
    <property type="match status" value="1"/>
</dbReference>
<dbReference type="PROSITE" id="PS51094">
    <property type="entry name" value="PTS_EIIA_TYPE_2"/>
    <property type="match status" value="1"/>
</dbReference>
<keyword evidence="3" id="KW-0050">Antiport</keyword>
<keyword evidence="6" id="KW-0808">Transferase</keyword>
<dbReference type="InterPro" id="IPR038770">
    <property type="entry name" value="Na+/solute_symporter_sf"/>
</dbReference>
<keyword evidence="9 14" id="KW-1133">Transmembrane helix</keyword>
<dbReference type="GO" id="GO:0016020">
    <property type="term" value="C:membrane"/>
    <property type="evidence" value="ECO:0007669"/>
    <property type="project" value="UniProtKB-SubCell"/>
</dbReference>
<evidence type="ECO:0000256" key="6">
    <source>
        <dbReference type="ARBA" id="ARBA00022679"/>
    </source>
</evidence>
<feature type="transmembrane region" description="Helical" evidence="14">
    <location>
        <begin position="239"/>
        <end position="263"/>
    </location>
</feature>
<dbReference type="GO" id="GO:0006814">
    <property type="term" value="P:sodium ion transport"/>
    <property type="evidence" value="ECO:0007669"/>
    <property type="project" value="UniProtKB-KW"/>
</dbReference>
<evidence type="ECO:0000256" key="9">
    <source>
        <dbReference type="ARBA" id="ARBA00022989"/>
    </source>
</evidence>
<dbReference type="InterPro" id="IPR006153">
    <property type="entry name" value="Cation/H_exchanger_TM"/>
</dbReference>
<feature type="transmembrane region" description="Helical" evidence="14">
    <location>
        <begin position="269"/>
        <end position="291"/>
    </location>
</feature>
<keyword evidence="2" id="KW-0813">Transport</keyword>
<dbReference type="NCBIfam" id="TIGR00848">
    <property type="entry name" value="fruA"/>
    <property type="match status" value="1"/>
</dbReference>
<feature type="transmembrane region" description="Helical" evidence="14">
    <location>
        <begin position="211"/>
        <end position="232"/>
    </location>
</feature>
<dbReference type="InterPro" id="IPR004715">
    <property type="entry name" value="PTS_IIA_fruc"/>
</dbReference>
<dbReference type="InterPro" id="IPR016152">
    <property type="entry name" value="PTrfase/Anion_transptr"/>
</dbReference>
<gene>
    <name evidence="16" type="ORF">HRI96_03830</name>
</gene>
<dbReference type="InterPro" id="IPR002178">
    <property type="entry name" value="PTS_EIIA_type-2_dom"/>
</dbReference>
<dbReference type="AlphaFoldDB" id="A0A975EZ29"/>
<dbReference type="GO" id="GO:0009401">
    <property type="term" value="P:phosphoenolpyruvate-dependent sugar phosphotransferase system"/>
    <property type="evidence" value="ECO:0007669"/>
    <property type="project" value="UniProtKB-KW"/>
</dbReference>
<comment type="subcellular location">
    <subcellularLocation>
        <location evidence="1">Membrane</location>
        <topology evidence="1">Multi-pass membrane protein</topology>
    </subcellularLocation>
</comment>
<reference evidence="16" key="2">
    <citation type="journal article" date="2021" name="Microbiol. Resour. Announc.">
        <title>Complete Genome Sequences of Three Human Oral Treponema parvum Isolates.</title>
        <authorList>
            <person name="Zeng H."/>
            <person name="Watt R.M."/>
        </authorList>
    </citation>
    <scope>NUCLEOTIDE SEQUENCE</scope>
    <source>
        <strain evidence="16">ATCC 700773</strain>
    </source>
</reference>
<evidence type="ECO:0000256" key="14">
    <source>
        <dbReference type="SAM" id="Phobius"/>
    </source>
</evidence>
<dbReference type="PANTHER" id="PTHR43562:SF3">
    <property type="entry name" value="SODIUM ION_PROTON EXCHANGER (EUROFUNG)"/>
    <property type="match status" value="1"/>
</dbReference>
<accession>A0A975EZ29</accession>
<evidence type="ECO:0000256" key="3">
    <source>
        <dbReference type="ARBA" id="ARBA00022449"/>
    </source>
</evidence>
<evidence type="ECO:0000313" key="17">
    <source>
        <dbReference type="Proteomes" id="UP000671995"/>
    </source>
</evidence>
<evidence type="ECO:0000256" key="10">
    <source>
        <dbReference type="ARBA" id="ARBA00023053"/>
    </source>
</evidence>
<feature type="transmembrane region" description="Helical" evidence="14">
    <location>
        <begin position="143"/>
        <end position="161"/>
    </location>
</feature>
<evidence type="ECO:0000313" key="16">
    <source>
        <dbReference type="EMBL" id="QTQ11402.1"/>
    </source>
</evidence>
<evidence type="ECO:0000256" key="7">
    <source>
        <dbReference type="ARBA" id="ARBA00022683"/>
    </source>
</evidence>
<keyword evidence="4" id="KW-0597">Phosphoprotein</keyword>
<evidence type="ECO:0000256" key="13">
    <source>
        <dbReference type="ARBA" id="ARBA00023201"/>
    </source>
</evidence>
<dbReference type="Gene3D" id="1.20.1530.20">
    <property type="match status" value="1"/>
</dbReference>
<reference evidence="16" key="1">
    <citation type="submission" date="2020-05" db="EMBL/GenBank/DDBJ databases">
        <authorList>
            <person name="Zeng H."/>
            <person name="Chan Y.K."/>
            <person name="Watt R.M."/>
        </authorList>
    </citation>
    <scope>NUCLEOTIDE SEQUENCE</scope>
    <source>
        <strain evidence="16">ATCC 700773</strain>
    </source>
</reference>
<feature type="transmembrane region" description="Helical" evidence="14">
    <location>
        <begin position="298"/>
        <end position="317"/>
    </location>
</feature>
<dbReference type="CDD" id="cd00211">
    <property type="entry name" value="PTS_IIA_fru"/>
    <property type="match status" value="1"/>
</dbReference>
<keyword evidence="7" id="KW-0598">Phosphotransferase system</keyword>
<dbReference type="Proteomes" id="UP000671995">
    <property type="component" value="Chromosome"/>
</dbReference>
<evidence type="ECO:0000256" key="1">
    <source>
        <dbReference type="ARBA" id="ARBA00004141"/>
    </source>
</evidence>
<feature type="transmembrane region" description="Helical" evidence="14">
    <location>
        <begin position="42"/>
        <end position="59"/>
    </location>
</feature>
<dbReference type="RefSeq" id="WP_210118197.1">
    <property type="nucleotide sequence ID" value="NZ_CP054257.1"/>
</dbReference>
<organism evidence="16 17">
    <name type="scientific">Treponema parvum</name>
    <dbReference type="NCBI Taxonomy" id="138851"/>
    <lineage>
        <taxon>Bacteria</taxon>
        <taxon>Pseudomonadati</taxon>
        <taxon>Spirochaetota</taxon>
        <taxon>Spirochaetia</taxon>
        <taxon>Spirochaetales</taxon>
        <taxon>Treponemataceae</taxon>
        <taxon>Treponema</taxon>
    </lineage>
</organism>
<evidence type="ECO:0000256" key="2">
    <source>
        <dbReference type="ARBA" id="ARBA00022448"/>
    </source>
</evidence>
<dbReference type="GO" id="GO:0008982">
    <property type="term" value="F:protein-N(PI)-phosphohistidine-sugar phosphotransferase activity"/>
    <property type="evidence" value="ECO:0007669"/>
    <property type="project" value="InterPro"/>
</dbReference>
<proteinExistence type="predicted"/>
<evidence type="ECO:0000256" key="8">
    <source>
        <dbReference type="ARBA" id="ARBA00022692"/>
    </source>
</evidence>
<evidence type="ECO:0000256" key="5">
    <source>
        <dbReference type="ARBA" id="ARBA00022597"/>
    </source>
</evidence>
<dbReference type="GO" id="GO:0015297">
    <property type="term" value="F:antiporter activity"/>
    <property type="evidence" value="ECO:0007669"/>
    <property type="project" value="UniProtKB-KW"/>
</dbReference>
<dbReference type="GO" id="GO:1902600">
    <property type="term" value="P:proton transmembrane transport"/>
    <property type="evidence" value="ECO:0007669"/>
    <property type="project" value="InterPro"/>
</dbReference>
<dbReference type="PANTHER" id="PTHR43562">
    <property type="entry name" value="NAPA-TYPE SODIUM/HYDROGEN ANTIPORTER"/>
    <property type="match status" value="1"/>
</dbReference>
<feature type="transmembrane region" description="Helical" evidence="14">
    <location>
        <begin position="12"/>
        <end position="30"/>
    </location>
</feature>
<keyword evidence="10" id="KW-0915">Sodium</keyword>
<feature type="transmembrane region" description="Helical" evidence="14">
    <location>
        <begin position="323"/>
        <end position="352"/>
    </location>
</feature>
<keyword evidence="13" id="KW-0739">Sodium transport</keyword>
<dbReference type="Pfam" id="PF00359">
    <property type="entry name" value="PTS_EIIA_2"/>
    <property type="match status" value="1"/>
</dbReference>
<keyword evidence="11" id="KW-0406">Ion transport</keyword>
<evidence type="ECO:0000256" key="4">
    <source>
        <dbReference type="ARBA" id="ARBA00022553"/>
    </source>
</evidence>
<feature type="transmembrane region" description="Helical" evidence="14">
    <location>
        <begin position="79"/>
        <end position="96"/>
    </location>
</feature>
<evidence type="ECO:0000256" key="12">
    <source>
        <dbReference type="ARBA" id="ARBA00023136"/>
    </source>
</evidence>
<dbReference type="EMBL" id="CP054257">
    <property type="protein sequence ID" value="QTQ11402.1"/>
    <property type="molecule type" value="Genomic_DNA"/>
</dbReference>
<feature type="transmembrane region" description="Helical" evidence="14">
    <location>
        <begin position="390"/>
        <end position="411"/>
    </location>
</feature>
<keyword evidence="8 14" id="KW-0812">Transmembrane</keyword>
<evidence type="ECO:0000259" key="15">
    <source>
        <dbReference type="PROSITE" id="PS51094"/>
    </source>
</evidence>
<feature type="transmembrane region" description="Helical" evidence="14">
    <location>
        <begin position="364"/>
        <end position="384"/>
    </location>
</feature>
<sequence length="689" mass="73549">MEQNITEVMTHLVFQIAVIIFAVRVFGNLAEKVGIPSVLGELVAGIIIGPYALGTIPLPGFADGLFPLNSASLAVSPELYSFSILASIILLFSSGIETDLKLFLKYSVTGGIIGFGGVAVSFLLGNITAMIMLKTNFMDVRSLFLGIMSTATSVGITARILSDKKKMDSPEGVTILAAAVFDDVLGIVLLAVVMGIVSALSGGAAVSGGKIGLIAFKAFSIWLVFTALSIIFSKQIARFVRLFGGSSDFTIASFGIALVLAGIFEKHGLAMIIGAYTTGLALSSTEIAPVIQEKIHGIYKFFVPIFFAVMGMSVNIRELADPAVLIFGFVYTALAIIAKIIGCGGPAFLLGFNLKGAIRIGAGMIPRGEVALIIAGIGLTAKVIDQELFSVVILMTLVTTLAAPPLLNVLLGMKGRGTRKEIKSSESQQFIWDFKDEEIATLILDMFIEELRKEGFYIQMLNIAEGVAQARKGDISLAVAAEGSKLNIQTAMEDMGFVKGEIYEVVLRLNNSLCSLEALKNTNALKQGLINSENRVEPAIIKVISKDVISSELKSTNKEDVLEELVWLLEKSGKVIDHKAVLADIKARENIMSTGLENGIALPHAKSDGVKEICVAFGIKKEGLDFNSLDKKPAKIFVMIVSPKSGESPQMQVMSSVTGILQKTELRDKLLAANGADEILSVIESVNKK</sequence>
<keyword evidence="12 14" id="KW-0472">Membrane</keyword>
<dbReference type="Gene3D" id="3.40.930.10">
    <property type="entry name" value="Mannitol-specific EII, Chain A"/>
    <property type="match status" value="1"/>
</dbReference>
<name>A0A975EZ29_9SPIR</name>